<dbReference type="Pfam" id="PF00528">
    <property type="entry name" value="BPD_transp_1"/>
    <property type="match status" value="1"/>
</dbReference>
<feature type="transmembrane region" description="Helical" evidence="7">
    <location>
        <begin position="142"/>
        <end position="162"/>
    </location>
</feature>
<evidence type="ECO:0000313" key="9">
    <source>
        <dbReference type="EMBL" id="RTE08356.1"/>
    </source>
</evidence>
<dbReference type="SUPFAM" id="SSF161098">
    <property type="entry name" value="MetI-like"/>
    <property type="match status" value="1"/>
</dbReference>
<organism evidence="9 10">
    <name type="scientific">Paenibacillus whitsoniae</name>
    <dbReference type="NCBI Taxonomy" id="2496558"/>
    <lineage>
        <taxon>Bacteria</taxon>
        <taxon>Bacillati</taxon>
        <taxon>Bacillota</taxon>
        <taxon>Bacilli</taxon>
        <taxon>Bacillales</taxon>
        <taxon>Paenibacillaceae</taxon>
        <taxon>Paenibacillus</taxon>
    </lineage>
</organism>
<evidence type="ECO:0000256" key="6">
    <source>
        <dbReference type="ARBA" id="ARBA00023136"/>
    </source>
</evidence>
<evidence type="ECO:0000256" key="3">
    <source>
        <dbReference type="ARBA" id="ARBA00022475"/>
    </source>
</evidence>
<reference evidence="9 10" key="1">
    <citation type="submission" date="2018-12" db="EMBL/GenBank/DDBJ databases">
        <title>Bacillus ochoae sp. nov., Paenibacillus whitsoniae sp. nov., Paenibacillus spiritus sp. nov. Isolated from the Mars Exploration Rover during spacecraft assembly.</title>
        <authorList>
            <person name="Seuylemezian A."/>
            <person name="Vaishampayan P."/>
        </authorList>
    </citation>
    <scope>NUCLEOTIDE SEQUENCE [LARGE SCALE GENOMIC DNA]</scope>
    <source>
        <strain evidence="9 10">MER 54</strain>
    </source>
</reference>
<evidence type="ECO:0000256" key="4">
    <source>
        <dbReference type="ARBA" id="ARBA00022692"/>
    </source>
</evidence>
<feature type="transmembrane region" description="Helical" evidence="7">
    <location>
        <begin position="108"/>
        <end position="130"/>
    </location>
</feature>
<keyword evidence="4 7" id="KW-0812">Transmembrane</keyword>
<dbReference type="CDD" id="cd06261">
    <property type="entry name" value="TM_PBP2"/>
    <property type="match status" value="1"/>
</dbReference>
<feature type="transmembrane region" description="Helical" evidence="7">
    <location>
        <begin position="72"/>
        <end position="96"/>
    </location>
</feature>
<sequence>METTGKLGRIIVTILLLIVGVAFLLPFVWMVSASMKPEIDVFKYPIEWIPKHWQAYQNYHEVWSGEHPFMRYYWNSIKVSVLTTLISMVVSSMAAYAFSHVDFKGKQIWFAVVLMTFMIPSSSIIIPQFMIFKWLHLFDTHLGLILIGSFSALGTFMLRQFFLGIHREYLDAGRIDGAGQFVIFTRIALPLVQPAIATYGILRFIWTWNDYQNPLIFLRSDVLATVQIGIQKFSSESGAYYSLIMAGTVSAIIPLLVIFVIGQKQVIAGIALGGVKG</sequence>
<proteinExistence type="inferred from homology"/>
<keyword evidence="6 7" id="KW-0472">Membrane</keyword>
<dbReference type="RefSeq" id="WP_126142657.1">
    <property type="nucleotide sequence ID" value="NZ_RXHU01000054.1"/>
</dbReference>
<comment type="subcellular location">
    <subcellularLocation>
        <location evidence="1 7">Cell membrane</location>
        <topology evidence="1 7">Multi-pass membrane protein</topology>
    </subcellularLocation>
</comment>
<comment type="similarity">
    <text evidence="7">Belongs to the binding-protein-dependent transport system permease family.</text>
</comment>
<evidence type="ECO:0000313" key="10">
    <source>
        <dbReference type="Proteomes" id="UP000276128"/>
    </source>
</evidence>
<gene>
    <name evidence="9" type="ORF">EJQ19_18205</name>
</gene>
<dbReference type="PANTHER" id="PTHR43744">
    <property type="entry name" value="ABC TRANSPORTER PERMEASE PROTEIN MG189-RELATED-RELATED"/>
    <property type="match status" value="1"/>
</dbReference>
<evidence type="ECO:0000256" key="7">
    <source>
        <dbReference type="RuleBase" id="RU363032"/>
    </source>
</evidence>
<dbReference type="Proteomes" id="UP000276128">
    <property type="component" value="Unassembled WGS sequence"/>
</dbReference>
<feature type="transmembrane region" description="Helical" evidence="7">
    <location>
        <begin position="7"/>
        <end position="29"/>
    </location>
</feature>
<evidence type="ECO:0000256" key="2">
    <source>
        <dbReference type="ARBA" id="ARBA00022448"/>
    </source>
</evidence>
<keyword evidence="3" id="KW-1003">Cell membrane</keyword>
<dbReference type="InterPro" id="IPR000515">
    <property type="entry name" value="MetI-like"/>
</dbReference>
<dbReference type="InterPro" id="IPR035906">
    <property type="entry name" value="MetI-like_sf"/>
</dbReference>
<dbReference type="PANTHER" id="PTHR43744:SF12">
    <property type="entry name" value="ABC TRANSPORTER PERMEASE PROTEIN MG189-RELATED"/>
    <property type="match status" value="1"/>
</dbReference>
<name>A0A3S0I9Z4_9BACL</name>
<feature type="transmembrane region" description="Helical" evidence="7">
    <location>
        <begin position="239"/>
        <end position="261"/>
    </location>
</feature>
<dbReference type="EMBL" id="RXHU01000054">
    <property type="protein sequence ID" value="RTE08356.1"/>
    <property type="molecule type" value="Genomic_DNA"/>
</dbReference>
<protein>
    <submittedName>
        <fullName evidence="9">Carbohydrate ABC transporter permease</fullName>
    </submittedName>
</protein>
<dbReference type="AlphaFoldDB" id="A0A3S0I9Z4"/>
<comment type="caution">
    <text evidence="9">The sequence shown here is derived from an EMBL/GenBank/DDBJ whole genome shotgun (WGS) entry which is preliminary data.</text>
</comment>
<keyword evidence="2 7" id="KW-0813">Transport</keyword>
<evidence type="ECO:0000256" key="1">
    <source>
        <dbReference type="ARBA" id="ARBA00004651"/>
    </source>
</evidence>
<dbReference type="GO" id="GO:0055085">
    <property type="term" value="P:transmembrane transport"/>
    <property type="evidence" value="ECO:0007669"/>
    <property type="project" value="InterPro"/>
</dbReference>
<keyword evidence="5 7" id="KW-1133">Transmembrane helix</keyword>
<dbReference type="PROSITE" id="PS50928">
    <property type="entry name" value="ABC_TM1"/>
    <property type="match status" value="1"/>
</dbReference>
<keyword evidence="10" id="KW-1185">Reference proteome</keyword>
<evidence type="ECO:0000259" key="8">
    <source>
        <dbReference type="PROSITE" id="PS50928"/>
    </source>
</evidence>
<dbReference type="OrthoDB" id="9771544at2"/>
<dbReference type="Gene3D" id="1.10.3720.10">
    <property type="entry name" value="MetI-like"/>
    <property type="match status" value="1"/>
</dbReference>
<accession>A0A3S0I9Z4</accession>
<feature type="domain" description="ABC transmembrane type-1" evidence="8">
    <location>
        <begin position="73"/>
        <end position="262"/>
    </location>
</feature>
<evidence type="ECO:0000256" key="5">
    <source>
        <dbReference type="ARBA" id="ARBA00022989"/>
    </source>
</evidence>
<dbReference type="GO" id="GO:0005886">
    <property type="term" value="C:plasma membrane"/>
    <property type="evidence" value="ECO:0007669"/>
    <property type="project" value="UniProtKB-SubCell"/>
</dbReference>
<feature type="transmembrane region" description="Helical" evidence="7">
    <location>
        <begin position="183"/>
        <end position="206"/>
    </location>
</feature>